<dbReference type="RefSeq" id="WP_173494229.1">
    <property type="nucleotide sequence ID" value="NZ_CP054056.1"/>
</dbReference>
<evidence type="ECO:0000313" key="6">
    <source>
        <dbReference type="EMBL" id="QKJ25933.1"/>
    </source>
</evidence>
<dbReference type="EMBL" id="CP054056">
    <property type="protein sequence ID" value="QKJ25933.1"/>
    <property type="molecule type" value="Genomic_DNA"/>
</dbReference>
<keyword evidence="7" id="KW-1185">Reference proteome</keyword>
<proteinExistence type="inferred from homology"/>
<dbReference type="Pfam" id="PF00155">
    <property type="entry name" value="Aminotran_1_2"/>
    <property type="match status" value="1"/>
</dbReference>
<evidence type="ECO:0000313" key="7">
    <source>
        <dbReference type="Proteomes" id="UP000501003"/>
    </source>
</evidence>
<sequence length="369" mass="40538">MVFDRLPEYPWQKLKPFREKASLFPDGVIDLSIGNPIDPTPEVIQKALDSASNSPGYPTTWGDVQARQAVCDWYSRRRRTPGLVPDQVLLTIGSKEFISWLPIMLGVGPGDVVVQPRLAYTAYEVGAAFAGADIFVGDEPSEWPANTKLIWLNSPGNPNGSVHSVEFLKRALERARELGAVIVNDECYAEMGWDEPWDSYIPCMIDPEVAGGDLTNVLSIYSLSKQSNLAGYRAAFAAGDEKLIRGLVNLRMHSGMMVPMPVQKAMIAALGDDVHVTEQKAIYRKRREILLPALLAYGFEVQDSEAGLYLWVTNGKNCWETIAELAEIGIVAVPGEFYGDAGKNFVRFSITATDGEIAEAAKRLQNALG</sequence>
<protein>
    <recommendedName>
        <fullName evidence="4">Aminotransferase</fullName>
        <ecNumber evidence="4">2.6.1.-</ecNumber>
    </recommendedName>
</protein>
<name>A0A7D4TS96_9MICO</name>
<dbReference type="Gene3D" id="3.90.1150.10">
    <property type="entry name" value="Aspartate Aminotransferase, domain 1"/>
    <property type="match status" value="1"/>
</dbReference>
<evidence type="ECO:0000256" key="2">
    <source>
        <dbReference type="ARBA" id="ARBA00022576"/>
    </source>
</evidence>
<comment type="cofactor">
    <cofactor evidence="1 4">
        <name>pyridoxal 5'-phosphate</name>
        <dbReference type="ChEBI" id="CHEBI:597326"/>
    </cofactor>
</comment>
<evidence type="ECO:0000256" key="3">
    <source>
        <dbReference type="ARBA" id="ARBA00022679"/>
    </source>
</evidence>
<evidence type="ECO:0000256" key="4">
    <source>
        <dbReference type="RuleBase" id="RU000481"/>
    </source>
</evidence>
<dbReference type="KEGG" id="aqg:HRU87_02345"/>
<feature type="domain" description="Aminotransferase class I/classII large" evidence="5">
    <location>
        <begin position="28"/>
        <end position="364"/>
    </location>
</feature>
<dbReference type="PROSITE" id="PS00105">
    <property type="entry name" value="AA_TRANSFER_CLASS_1"/>
    <property type="match status" value="1"/>
</dbReference>
<dbReference type="EC" id="2.6.1.-" evidence="4"/>
<dbReference type="InterPro" id="IPR004838">
    <property type="entry name" value="NHTrfase_class1_PyrdxlP-BS"/>
</dbReference>
<dbReference type="PANTHER" id="PTHR42832:SF3">
    <property type="entry name" value="L-GLUTAMINE--4-(METHYLSULFANYL)-2-OXOBUTANOATE AMINOTRANSFERASE"/>
    <property type="match status" value="1"/>
</dbReference>
<dbReference type="InterPro" id="IPR050881">
    <property type="entry name" value="LL-DAP_aminotransferase"/>
</dbReference>
<dbReference type="PANTHER" id="PTHR42832">
    <property type="entry name" value="AMINO ACID AMINOTRANSFERASE"/>
    <property type="match status" value="1"/>
</dbReference>
<dbReference type="InterPro" id="IPR015421">
    <property type="entry name" value="PyrdxlP-dep_Trfase_major"/>
</dbReference>
<dbReference type="Gene3D" id="3.40.640.10">
    <property type="entry name" value="Type I PLP-dependent aspartate aminotransferase-like (Major domain)"/>
    <property type="match status" value="1"/>
</dbReference>
<dbReference type="InterPro" id="IPR019880">
    <property type="entry name" value="OxyQ"/>
</dbReference>
<keyword evidence="3 4" id="KW-0808">Transferase</keyword>
<keyword evidence="2 4" id="KW-0032">Aminotransferase</keyword>
<dbReference type="NCBIfam" id="TIGR03539">
    <property type="entry name" value="DapC_actino"/>
    <property type="match status" value="1"/>
</dbReference>
<dbReference type="InterPro" id="IPR015422">
    <property type="entry name" value="PyrdxlP-dep_Trfase_small"/>
</dbReference>
<dbReference type="CDD" id="cd00609">
    <property type="entry name" value="AAT_like"/>
    <property type="match status" value="1"/>
</dbReference>
<reference evidence="6 7" key="1">
    <citation type="submission" date="2020-05" db="EMBL/GenBank/DDBJ databases">
        <title>Aquirufa sp. strain 15G-AUS-rot a new Aquirufa species.</title>
        <authorList>
            <person name="Pitt A."/>
            <person name="Hahn M.W."/>
        </authorList>
    </citation>
    <scope>NUCLEOTIDE SEQUENCE [LARGE SCALE GENOMIC DNA]</scope>
    <source>
        <strain evidence="6 7">15G-AUS-rot</strain>
    </source>
</reference>
<dbReference type="GO" id="GO:0030170">
    <property type="term" value="F:pyridoxal phosphate binding"/>
    <property type="evidence" value="ECO:0007669"/>
    <property type="project" value="InterPro"/>
</dbReference>
<organism evidence="6 7">
    <name type="scientific">Aquiluna borgnonia</name>
    <dbReference type="NCBI Taxonomy" id="2499157"/>
    <lineage>
        <taxon>Bacteria</taxon>
        <taxon>Bacillati</taxon>
        <taxon>Actinomycetota</taxon>
        <taxon>Actinomycetes</taxon>
        <taxon>Micrococcales</taxon>
        <taxon>Microbacteriaceae</taxon>
        <taxon>Luna cluster</taxon>
        <taxon>Luna-1 subcluster</taxon>
        <taxon>Aquiluna</taxon>
    </lineage>
</organism>
<accession>A0A7D4TS96</accession>
<dbReference type="InterPro" id="IPR004839">
    <property type="entry name" value="Aminotransferase_I/II_large"/>
</dbReference>
<dbReference type="GO" id="GO:0008483">
    <property type="term" value="F:transaminase activity"/>
    <property type="evidence" value="ECO:0007669"/>
    <property type="project" value="UniProtKB-KW"/>
</dbReference>
<gene>
    <name evidence="6" type="ORF">HRU87_02345</name>
</gene>
<dbReference type="Proteomes" id="UP000501003">
    <property type="component" value="Chromosome"/>
</dbReference>
<evidence type="ECO:0000259" key="5">
    <source>
        <dbReference type="Pfam" id="PF00155"/>
    </source>
</evidence>
<evidence type="ECO:0000256" key="1">
    <source>
        <dbReference type="ARBA" id="ARBA00001933"/>
    </source>
</evidence>
<dbReference type="InterPro" id="IPR015424">
    <property type="entry name" value="PyrdxlP-dep_Trfase"/>
</dbReference>
<comment type="similarity">
    <text evidence="4">Belongs to the class-I pyridoxal-phosphate-dependent aminotransferase family.</text>
</comment>
<dbReference type="AlphaFoldDB" id="A0A7D4TS96"/>
<dbReference type="SUPFAM" id="SSF53383">
    <property type="entry name" value="PLP-dependent transferases"/>
    <property type="match status" value="1"/>
</dbReference>